<organism evidence="1 2">
    <name type="scientific">Seminavis robusta</name>
    <dbReference type="NCBI Taxonomy" id="568900"/>
    <lineage>
        <taxon>Eukaryota</taxon>
        <taxon>Sar</taxon>
        <taxon>Stramenopiles</taxon>
        <taxon>Ochrophyta</taxon>
        <taxon>Bacillariophyta</taxon>
        <taxon>Bacillariophyceae</taxon>
        <taxon>Bacillariophycidae</taxon>
        <taxon>Naviculales</taxon>
        <taxon>Naviculaceae</taxon>
        <taxon>Seminavis</taxon>
    </lineage>
</organism>
<dbReference type="AlphaFoldDB" id="A0A9N8HXF6"/>
<evidence type="ECO:0000313" key="2">
    <source>
        <dbReference type="Proteomes" id="UP001153069"/>
    </source>
</evidence>
<sequence length="256" mass="29566">MIVFLTTKPMHASPTTLADDCMGGDDDLFLRRVRVSRKQSMMTTSLSHHLLEDELGWSSSSSSDDDIPLLLDASLSSKSHLSVSFHEEPQIQMIPTIDEYTRDELESMFYIRDDYEDILEGAEIAASGWMSKDDTHRGLERFTMEGRRHSKDRKRAVISAVLEEQWRHHSEEGEKQKRDPPNLVLAQVSRRLSVDCQNLAYERAYQDELESLPRQTREDVKPSFLSRWSMVFQPLAFSRKEQAEEETIEGMVQLIV</sequence>
<reference evidence="1" key="1">
    <citation type="submission" date="2020-06" db="EMBL/GenBank/DDBJ databases">
        <authorList>
            <consortium name="Plant Systems Biology data submission"/>
        </authorList>
    </citation>
    <scope>NUCLEOTIDE SEQUENCE</scope>
    <source>
        <strain evidence="1">D6</strain>
    </source>
</reference>
<dbReference type="Proteomes" id="UP001153069">
    <property type="component" value="Unassembled WGS sequence"/>
</dbReference>
<name>A0A9N8HXF6_9STRA</name>
<gene>
    <name evidence="1" type="ORF">SEMRO_2443_G327850.1</name>
</gene>
<evidence type="ECO:0000313" key="1">
    <source>
        <dbReference type="EMBL" id="CAB9529257.1"/>
    </source>
</evidence>
<keyword evidence="2" id="KW-1185">Reference proteome</keyword>
<accession>A0A9N8HXF6</accession>
<protein>
    <submittedName>
        <fullName evidence="1">Uncharacterized protein</fullName>
    </submittedName>
</protein>
<dbReference type="EMBL" id="CAICTM010002441">
    <property type="protein sequence ID" value="CAB9529257.1"/>
    <property type="molecule type" value="Genomic_DNA"/>
</dbReference>
<proteinExistence type="predicted"/>
<comment type="caution">
    <text evidence="1">The sequence shown here is derived from an EMBL/GenBank/DDBJ whole genome shotgun (WGS) entry which is preliminary data.</text>
</comment>